<dbReference type="PANTHER" id="PTHR11579">
    <property type="entry name" value="PROTEIN-L-ISOASPARTATE O-METHYLTRANSFERASE"/>
    <property type="match status" value="1"/>
</dbReference>
<name>A0A0E3KQ49_METTT</name>
<evidence type="ECO:0000256" key="7">
    <source>
        <dbReference type="ARBA" id="ARBA00022691"/>
    </source>
</evidence>
<dbReference type="PANTHER" id="PTHR11579:SF0">
    <property type="entry name" value="PROTEIN-L-ISOASPARTATE(D-ASPARTATE) O-METHYLTRANSFERASE"/>
    <property type="match status" value="1"/>
</dbReference>
<dbReference type="Pfam" id="PF01135">
    <property type="entry name" value="PCMT"/>
    <property type="match status" value="1"/>
</dbReference>
<evidence type="ECO:0000256" key="5">
    <source>
        <dbReference type="ARBA" id="ARBA00022603"/>
    </source>
</evidence>
<dbReference type="HOGENOM" id="CLU_141431_0_0_2"/>
<dbReference type="InterPro" id="IPR000682">
    <property type="entry name" value="PCMT"/>
</dbReference>
<dbReference type="GO" id="GO:0004719">
    <property type="term" value="F:protein-L-isoaspartate (D-aspartate) O-methyltransferase activity"/>
    <property type="evidence" value="ECO:0007669"/>
    <property type="project" value="UniProtKB-EC"/>
</dbReference>
<dbReference type="GO" id="GO:0032259">
    <property type="term" value="P:methylation"/>
    <property type="evidence" value="ECO:0007669"/>
    <property type="project" value="UniProtKB-KW"/>
</dbReference>
<dbReference type="SUPFAM" id="SSF53335">
    <property type="entry name" value="S-adenosyl-L-methionine-dependent methyltransferases"/>
    <property type="match status" value="1"/>
</dbReference>
<evidence type="ECO:0000256" key="3">
    <source>
        <dbReference type="ARBA" id="ARBA00011890"/>
    </source>
</evidence>
<dbReference type="Proteomes" id="UP000066529">
    <property type="component" value="Chromosome"/>
</dbReference>
<gene>
    <name evidence="10" type="ORF">MSTHT_2079</name>
</gene>
<accession>A0A0E3KQ49</accession>
<protein>
    <recommendedName>
        <fullName evidence="3">protein-L-isoaspartate(D-aspartate) O-methyltransferase</fullName>
        <ecNumber evidence="3">2.1.1.77</ecNumber>
    </recommendedName>
</protein>
<evidence type="ECO:0000256" key="8">
    <source>
        <dbReference type="ARBA" id="ARBA00025330"/>
    </source>
</evidence>
<evidence type="ECO:0000256" key="2">
    <source>
        <dbReference type="ARBA" id="ARBA00005369"/>
    </source>
</evidence>
<sequence length="157" mass="17569">MNSEEGRGEGKKKENEEIFEAMRRCLVDNLGTYVQMEEKIREAILRVPRHRFVPEYEQKAAYTDRPLSIGHGQTISAPHMVVIMCKLLELSEGHKVLEIGAGSGYNAAVMAELVGLSGHVYTVERIEDLVNFARENLKNTGYKNITVIHGDGSMGYS</sequence>
<evidence type="ECO:0000313" key="10">
    <source>
        <dbReference type="EMBL" id="AKB13837.1"/>
    </source>
</evidence>
<proteinExistence type="inferred from homology"/>
<dbReference type="Gene3D" id="3.40.50.150">
    <property type="entry name" value="Vaccinia Virus protein VP39"/>
    <property type="match status" value="1"/>
</dbReference>
<comment type="similarity">
    <text evidence="2">Belongs to the methyltransferase superfamily. L-isoaspartyl/D-aspartyl protein methyltransferase family.</text>
</comment>
<keyword evidence="6 10" id="KW-0808">Transferase</keyword>
<evidence type="ECO:0000256" key="6">
    <source>
        <dbReference type="ARBA" id="ARBA00022679"/>
    </source>
</evidence>
<keyword evidence="7" id="KW-0949">S-adenosyl-L-methionine</keyword>
<dbReference type="CDD" id="cd02440">
    <property type="entry name" value="AdoMet_MTases"/>
    <property type="match status" value="1"/>
</dbReference>
<comment type="subcellular location">
    <subcellularLocation>
        <location evidence="1">Cytoplasm</location>
    </subcellularLocation>
</comment>
<keyword evidence="5 10" id="KW-0489">Methyltransferase</keyword>
<evidence type="ECO:0000256" key="4">
    <source>
        <dbReference type="ARBA" id="ARBA00022490"/>
    </source>
</evidence>
<comment type="function">
    <text evidence="8">Catalyzes the methyl esterification of L-isoaspartyl residues in peptides and proteins that result from spontaneous decomposition of normal L-aspartyl and L-asparaginyl residues. It plays a role in the repair and/or degradation of damaged proteins.</text>
</comment>
<evidence type="ECO:0000256" key="9">
    <source>
        <dbReference type="ARBA" id="ARBA00029295"/>
    </source>
</evidence>
<dbReference type="InterPro" id="IPR029063">
    <property type="entry name" value="SAM-dependent_MTases_sf"/>
</dbReference>
<reference evidence="10 11" key="1">
    <citation type="submission" date="2014-07" db="EMBL/GenBank/DDBJ databases">
        <title>Methanogenic archaea and the global carbon cycle.</title>
        <authorList>
            <person name="Henriksen J.R."/>
            <person name="Luke J."/>
            <person name="Reinhart S."/>
            <person name="Benedict M.N."/>
            <person name="Youngblut N.D."/>
            <person name="Metcalf M.E."/>
            <person name="Whitaker R.J."/>
            <person name="Metcalf W.W."/>
        </authorList>
    </citation>
    <scope>NUCLEOTIDE SEQUENCE [LARGE SCALE GENOMIC DNA]</scope>
    <source>
        <strain evidence="11">ATCC 43570 / DSM 1825 / OCM 12 / VKM B-1830 / TM-1</strain>
    </source>
</reference>
<dbReference type="PATRIC" id="fig|523844.20.peg.2566"/>
<dbReference type="EC" id="2.1.1.77" evidence="3"/>
<dbReference type="AlphaFoldDB" id="A0A0E3KQ49"/>
<keyword evidence="4" id="KW-0963">Cytoplasm</keyword>
<comment type="catalytic activity">
    <reaction evidence="9">
        <text>[protein]-L-isoaspartate + S-adenosyl-L-methionine = [protein]-L-isoaspartate alpha-methyl ester + S-adenosyl-L-homocysteine</text>
        <dbReference type="Rhea" id="RHEA:12705"/>
        <dbReference type="Rhea" id="RHEA-COMP:12143"/>
        <dbReference type="Rhea" id="RHEA-COMP:12144"/>
        <dbReference type="ChEBI" id="CHEBI:57856"/>
        <dbReference type="ChEBI" id="CHEBI:59789"/>
        <dbReference type="ChEBI" id="CHEBI:90596"/>
        <dbReference type="ChEBI" id="CHEBI:90598"/>
        <dbReference type="EC" id="2.1.1.77"/>
    </reaction>
</comment>
<evidence type="ECO:0000313" key="11">
    <source>
        <dbReference type="Proteomes" id="UP000066529"/>
    </source>
</evidence>
<dbReference type="STRING" id="523844.MSTHT_2079"/>
<dbReference type="KEGG" id="mthr:MSTHT_2079"/>
<dbReference type="GO" id="GO:0005737">
    <property type="term" value="C:cytoplasm"/>
    <property type="evidence" value="ECO:0007669"/>
    <property type="project" value="UniProtKB-SubCell"/>
</dbReference>
<dbReference type="EMBL" id="CP009501">
    <property type="protein sequence ID" value="AKB13837.1"/>
    <property type="molecule type" value="Genomic_DNA"/>
</dbReference>
<evidence type="ECO:0000256" key="1">
    <source>
        <dbReference type="ARBA" id="ARBA00004496"/>
    </source>
</evidence>
<organism evidence="10 11">
    <name type="scientific">Methanosarcina thermophila (strain ATCC 43570 / DSM 1825 / OCM 12 / VKM B-1830 / TM-1)</name>
    <dbReference type="NCBI Taxonomy" id="523844"/>
    <lineage>
        <taxon>Archaea</taxon>
        <taxon>Methanobacteriati</taxon>
        <taxon>Methanobacteriota</taxon>
        <taxon>Stenosarchaea group</taxon>
        <taxon>Methanomicrobia</taxon>
        <taxon>Methanosarcinales</taxon>
        <taxon>Methanosarcinaceae</taxon>
        <taxon>Methanosarcina</taxon>
    </lineage>
</organism>